<evidence type="ECO:0000313" key="3">
    <source>
        <dbReference type="EMBL" id="GEJ58470.1"/>
    </source>
</evidence>
<dbReference type="Proteomes" id="UP000503640">
    <property type="component" value="Unassembled WGS sequence"/>
</dbReference>
<feature type="domain" description="ParB-like N-terminal" evidence="2">
    <location>
        <begin position="71"/>
        <end position="161"/>
    </location>
</feature>
<feature type="region of interest" description="Disordered" evidence="1">
    <location>
        <begin position="1"/>
        <end position="34"/>
    </location>
</feature>
<dbReference type="AlphaFoldDB" id="A0A7I9VQS5"/>
<dbReference type="EMBL" id="BJTG01000008">
    <property type="protein sequence ID" value="GEJ58470.1"/>
    <property type="molecule type" value="Genomic_DNA"/>
</dbReference>
<dbReference type="InterPro" id="IPR003115">
    <property type="entry name" value="ParB_N"/>
</dbReference>
<dbReference type="Gene3D" id="3.90.1530.10">
    <property type="entry name" value="Conserved hypothetical protein from pyrococcus furiosus pfu- 392566-001, ParB domain"/>
    <property type="match status" value="1"/>
</dbReference>
<reference evidence="4" key="1">
    <citation type="journal article" date="2020" name="Appl. Environ. Microbiol.">
        <title>Diazotrophic Anaeromyxobacter Isolates from Soils.</title>
        <authorList>
            <person name="Masuda Y."/>
            <person name="Yamanaka H."/>
            <person name="Xu Z.X."/>
            <person name="Shiratori Y."/>
            <person name="Aono T."/>
            <person name="Amachi S."/>
            <person name="Senoo K."/>
            <person name="Itoh H."/>
        </authorList>
    </citation>
    <scope>NUCLEOTIDE SEQUENCE [LARGE SCALE GENOMIC DNA]</scope>
    <source>
        <strain evidence="4">R267</strain>
    </source>
</reference>
<dbReference type="RefSeq" id="WP_176067063.1">
    <property type="nucleotide sequence ID" value="NZ_BJTG01000008.1"/>
</dbReference>
<dbReference type="InterPro" id="IPR036086">
    <property type="entry name" value="ParB/Sulfiredoxin_sf"/>
</dbReference>
<organism evidence="3 4">
    <name type="scientific">Anaeromyxobacter diazotrophicus</name>
    <dbReference type="NCBI Taxonomy" id="2590199"/>
    <lineage>
        <taxon>Bacteria</taxon>
        <taxon>Pseudomonadati</taxon>
        <taxon>Myxococcota</taxon>
        <taxon>Myxococcia</taxon>
        <taxon>Myxococcales</taxon>
        <taxon>Cystobacterineae</taxon>
        <taxon>Anaeromyxobacteraceae</taxon>
        <taxon>Anaeromyxobacter</taxon>
    </lineage>
</organism>
<feature type="compositionally biased region" description="Basic and acidic residues" evidence="1">
    <location>
        <begin position="302"/>
        <end position="315"/>
    </location>
</feature>
<evidence type="ECO:0000313" key="4">
    <source>
        <dbReference type="Proteomes" id="UP000503640"/>
    </source>
</evidence>
<comment type="caution">
    <text evidence="3">The sequence shown here is derived from an EMBL/GenBank/DDBJ whole genome shotgun (WGS) entry which is preliminary data.</text>
</comment>
<accession>A0A7I9VQS5</accession>
<feature type="region of interest" description="Disordered" evidence="1">
    <location>
        <begin position="302"/>
        <end position="324"/>
    </location>
</feature>
<evidence type="ECO:0000259" key="2">
    <source>
        <dbReference type="SMART" id="SM00470"/>
    </source>
</evidence>
<proteinExistence type="predicted"/>
<feature type="compositionally biased region" description="Basic residues" evidence="1">
    <location>
        <begin position="7"/>
        <end position="19"/>
    </location>
</feature>
<evidence type="ECO:0000256" key="1">
    <source>
        <dbReference type="SAM" id="MobiDB-lite"/>
    </source>
</evidence>
<sequence>MAPRARPVTKRGVPRKRKGVKLEPTGLTAPELRLADPPPEVAELARQIEEDGGAVLALYREPLGGNALVFAALPLEKVERTAFQRDVSDAHVRKLTVAMDKTRRYLDPIIAVREDGRYLSPNGGHRLTALKELGAKAVLALVVPERRVAYQILALNIEKAHNLREKALEVVRMYRDLARLDGTVKEADLALELEEPALATLGFAYEQRGRLSGGAYQPVLKRVDAFLPEPLAASLAERERRAGVVLAFDDAVGEAVARLKERGFDSPYLKAFVVARVNPLRFMKGEPPGFDALFEQMTKKARGLDPGKVKSEDLARSGGAPEES</sequence>
<dbReference type="SUPFAM" id="SSF110849">
    <property type="entry name" value="ParB/Sulfiredoxin"/>
    <property type="match status" value="1"/>
</dbReference>
<name>A0A7I9VQS5_9BACT</name>
<gene>
    <name evidence="3" type="ORF">AMYX_32110</name>
</gene>
<dbReference type="SMART" id="SM00470">
    <property type="entry name" value="ParB"/>
    <property type="match status" value="1"/>
</dbReference>
<keyword evidence="4" id="KW-1185">Reference proteome</keyword>
<protein>
    <recommendedName>
        <fullName evidence="2">ParB-like N-terminal domain-containing protein</fullName>
    </recommendedName>
</protein>